<dbReference type="Proteomes" id="UP000682266">
    <property type="component" value="Unassembled WGS sequence"/>
</dbReference>
<dbReference type="PANTHER" id="PTHR43540:SF7">
    <property type="entry name" value="ISOCHORISMATASE FAMILY PROTEIN YECD"/>
    <property type="match status" value="1"/>
</dbReference>
<dbReference type="SUPFAM" id="SSF52499">
    <property type="entry name" value="Isochorismatase-like hydrolases"/>
    <property type="match status" value="1"/>
</dbReference>
<comment type="caution">
    <text evidence="3">The sequence shown here is derived from an EMBL/GenBank/DDBJ whole genome shotgun (WGS) entry which is preliminary data.</text>
</comment>
<name>A0AA41E412_9BURK</name>
<dbReference type="PANTHER" id="PTHR43540">
    <property type="entry name" value="PEROXYUREIDOACRYLATE/UREIDOACRYLATE AMIDOHYDROLASE-RELATED"/>
    <property type="match status" value="1"/>
</dbReference>
<protein>
    <submittedName>
        <fullName evidence="3">Cysteine hydrolase</fullName>
    </submittedName>
</protein>
<dbReference type="InterPro" id="IPR050272">
    <property type="entry name" value="Isochorismatase-like_hydrls"/>
</dbReference>
<dbReference type="Gene3D" id="3.40.50.850">
    <property type="entry name" value="Isochorismatase-like"/>
    <property type="match status" value="1"/>
</dbReference>
<organism evidence="3 4">
    <name type="scientific">Burkholderia ambifaria</name>
    <dbReference type="NCBI Taxonomy" id="152480"/>
    <lineage>
        <taxon>Bacteria</taxon>
        <taxon>Pseudomonadati</taxon>
        <taxon>Pseudomonadota</taxon>
        <taxon>Betaproteobacteria</taxon>
        <taxon>Burkholderiales</taxon>
        <taxon>Burkholderiaceae</taxon>
        <taxon>Burkholderia</taxon>
        <taxon>Burkholderia cepacia complex</taxon>
    </lineage>
</organism>
<accession>A0AA41E412</accession>
<evidence type="ECO:0000256" key="1">
    <source>
        <dbReference type="ARBA" id="ARBA00022801"/>
    </source>
</evidence>
<evidence type="ECO:0000313" key="4">
    <source>
        <dbReference type="Proteomes" id="UP000682266"/>
    </source>
</evidence>
<keyword evidence="1 3" id="KW-0378">Hydrolase</keyword>
<evidence type="ECO:0000259" key="2">
    <source>
        <dbReference type="Pfam" id="PF00857"/>
    </source>
</evidence>
<dbReference type="EMBL" id="JAGSVG010000002">
    <property type="protein sequence ID" value="MBR8127977.1"/>
    <property type="molecule type" value="Genomic_DNA"/>
</dbReference>
<dbReference type="Pfam" id="PF00857">
    <property type="entry name" value="Isochorismatase"/>
    <property type="match status" value="1"/>
</dbReference>
<evidence type="ECO:0000313" key="3">
    <source>
        <dbReference type="EMBL" id="MBR8127977.1"/>
    </source>
</evidence>
<sequence>MSTTRLDTNTALVVIDLQKGIVALPTSHPVAPVIERTRELLDAFRERGLPVVLVNVDGGAPGRTQQQARLEALPADWADLVPGLNRQPDDHVVTKKTWGAFTATDLDAYLKAAGVTQIVLTGVATSIGVESTARQAHELGYNVTLAVDAMTDLNADAHTNSVERVFPRLGETGSTQEILALLDRRGA</sequence>
<dbReference type="InterPro" id="IPR036380">
    <property type="entry name" value="Isochorismatase-like_sf"/>
</dbReference>
<dbReference type="InterPro" id="IPR000868">
    <property type="entry name" value="Isochorismatase-like_dom"/>
</dbReference>
<dbReference type="CDD" id="cd00431">
    <property type="entry name" value="cysteine_hydrolases"/>
    <property type="match status" value="1"/>
</dbReference>
<dbReference type="RefSeq" id="WP_105787816.1">
    <property type="nucleotide sequence ID" value="NZ_CADERF010000002.1"/>
</dbReference>
<proteinExistence type="predicted"/>
<feature type="domain" description="Isochorismatase-like" evidence="2">
    <location>
        <begin position="10"/>
        <end position="177"/>
    </location>
</feature>
<dbReference type="GO" id="GO:0016787">
    <property type="term" value="F:hydrolase activity"/>
    <property type="evidence" value="ECO:0007669"/>
    <property type="project" value="UniProtKB-KW"/>
</dbReference>
<gene>
    <name evidence="3" type="ORF">KDW93_03025</name>
</gene>
<dbReference type="AlphaFoldDB" id="A0AA41E412"/>
<reference evidence="3" key="1">
    <citation type="submission" date="2021-04" db="EMBL/GenBank/DDBJ databases">
        <title>A collection of bacterial strains from the Burkholderia cepacia Research Laboratory and Repository.</title>
        <authorList>
            <person name="Lipuma J."/>
            <person name="Spilker T."/>
        </authorList>
    </citation>
    <scope>NUCLEOTIDE SEQUENCE</scope>
    <source>
        <strain evidence="3">AU36012</strain>
    </source>
</reference>